<dbReference type="EMBL" id="JBFNQD010000002">
    <property type="protein sequence ID" value="MEW9305556.1"/>
    <property type="molecule type" value="Genomic_DNA"/>
</dbReference>
<organism evidence="4 5">
    <name type="scientific">Labrys neptuniae</name>
    <dbReference type="NCBI Taxonomy" id="376174"/>
    <lineage>
        <taxon>Bacteria</taxon>
        <taxon>Pseudomonadati</taxon>
        <taxon>Pseudomonadota</taxon>
        <taxon>Alphaproteobacteria</taxon>
        <taxon>Hyphomicrobiales</taxon>
        <taxon>Xanthobacteraceae</taxon>
        <taxon>Labrys</taxon>
    </lineage>
</organism>
<feature type="repeat" description="ANK" evidence="3">
    <location>
        <begin position="203"/>
        <end position="236"/>
    </location>
</feature>
<evidence type="ECO:0000256" key="1">
    <source>
        <dbReference type="ARBA" id="ARBA00022737"/>
    </source>
</evidence>
<keyword evidence="5" id="KW-1185">Reference proteome</keyword>
<evidence type="ECO:0000313" key="4">
    <source>
        <dbReference type="EMBL" id="MEW9305556.1"/>
    </source>
</evidence>
<dbReference type="PANTHER" id="PTHR24189:SF50">
    <property type="entry name" value="ANKYRIN REPEAT AND SOCS BOX PROTEIN 2"/>
    <property type="match status" value="1"/>
</dbReference>
<sequence>MKTLPVSPDLSHLKNQAKQLLRAARNGESEALRRFAELLPSARGLDPAGLAGRELALHDAQSVIARDYGFRSWSELKHYVEWTRSVAAERLRTWLAWVLEGNAAQRHLARRTLAEQPALFGQDPWLACVTGDEVRLRALIAEDPAFVNRSGGPLAMPPLIGVSHSGLIREPDFKEPLLACARLLLAHGADVNASWTDPRWPDSPLSVLYGAAGRTHDEAMIRLLLETGADPNDNESLYHSVESSDDVGTRLLLAAGARVTGTNALGRVLDFDKLDTLRLLLAHGGDAREQAWIHHAILRGRSSAHVRALLDAGADPRGKGPGGISLYRFAQEQGRTDVVAMLEALGVEEDLTQEEAFVAACTRADRAVAADILAREPDVLARLSERQLRTLPLLAGNGAIEAVRVMLGLGWPREVKEHEWSATALNKAMFQGDAAMLRLLLQEGADWRTEHGFGNNVLGTLSYASQAEDIASVVPQDYVGCARALVEHGVPLSAFDGYDFSDAVSAFLKDQVSPEA</sequence>
<dbReference type="PANTHER" id="PTHR24189">
    <property type="entry name" value="MYOTROPHIN"/>
    <property type="match status" value="1"/>
</dbReference>
<accession>A0ABV3PJ46</accession>
<proteinExistence type="predicted"/>
<evidence type="ECO:0000313" key="5">
    <source>
        <dbReference type="Proteomes" id="UP001555786"/>
    </source>
</evidence>
<gene>
    <name evidence="4" type="ORF">ABXS05_08415</name>
</gene>
<keyword evidence="1" id="KW-0677">Repeat</keyword>
<dbReference type="Gene3D" id="1.25.40.20">
    <property type="entry name" value="Ankyrin repeat-containing domain"/>
    <property type="match status" value="2"/>
</dbReference>
<dbReference type="InterPro" id="IPR050745">
    <property type="entry name" value="Multifunctional_regulatory"/>
</dbReference>
<reference evidence="4 5" key="1">
    <citation type="submission" date="2024-07" db="EMBL/GenBank/DDBJ databases">
        <title>Description of Labrys sedimenti sp. nov., isolated from a diclofenac-degrading enrichment culture.</title>
        <authorList>
            <person name="Tancsics A."/>
            <person name="Csepanyi A."/>
        </authorList>
    </citation>
    <scope>NUCLEOTIDE SEQUENCE [LARGE SCALE GENOMIC DNA]</scope>
    <source>
        <strain evidence="4 5">LMG 23578</strain>
    </source>
</reference>
<dbReference type="RefSeq" id="WP_367623576.1">
    <property type="nucleotide sequence ID" value="NZ_JBFNQD010000002.1"/>
</dbReference>
<keyword evidence="2 3" id="KW-0040">ANK repeat</keyword>
<dbReference type="SUPFAM" id="SSF48403">
    <property type="entry name" value="Ankyrin repeat"/>
    <property type="match status" value="1"/>
</dbReference>
<evidence type="ECO:0008006" key="6">
    <source>
        <dbReference type="Google" id="ProtNLM"/>
    </source>
</evidence>
<dbReference type="PROSITE" id="PS50088">
    <property type="entry name" value="ANK_REPEAT"/>
    <property type="match status" value="1"/>
</dbReference>
<name>A0ABV3PJ46_9HYPH</name>
<evidence type="ECO:0000256" key="2">
    <source>
        <dbReference type="ARBA" id="ARBA00023043"/>
    </source>
</evidence>
<dbReference type="Proteomes" id="UP001555786">
    <property type="component" value="Unassembled WGS sequence"/>
</dbReference>
<comment type="caution">
    <text evidence="4">The sequence shown here is derived from an EMBL/GenBank/DDBJ whole genome shotgun (WGS) entry which is preliminary data.</text>
</comment>
<dbReference type="InterPro" id="IPR036770">
    <property type="entry name" value="Ankyrin_rpt-contain_sf"/>
</dbReference>
<evidence type="ECO:0000256" key="3">
    <source>
        <dbReference type="PROSITE-ProRule" id="PRU00023"/>
    </source>
</evidence>
<protein>
    <recommendedName>
        <fullName evidence="6">Ankyrin repeat domain-containing protein</fullName>
    </recommendedName>
</protein>
<dbReference type="InterPro" id="IPR002110">
    <property type="entry name" value="Ankyrin_rpt"/>
</dbReference>